<keyword evidence="7" id="KW-1185">Reference proteome</keyword>
<dbReference type="AlphaFoldDB" id="A0A2R7Z1Y3"/>
<evidence type="ECO:0000259" key="5">
    <source>
        <dbReference type="Pfam" id="PF09084"/>
    </source>
</evidence>
<name>A0A2R7Z1Y3_9ACTN</name>
<dbReference type="InterPro" id="IPR015168">
    <property type="entry name" value="SsuA/THI5"/>
</dbReference>
<evidence type="ECO:0000256" key="1">
    <source>
        <dbReference type="ARBA" id="ARBA00004418"/>
    </source>
</evidence>
<dbReference type="PANTHER" id="PTHR30024">
    <property type="entry name" value="ALIPHATIC SULFONATES-BINDING PROTEIN-RELATED"/>
    <property type="match status" value="1"/>
</dbReference>
<protein>
    <recommendedName>
        <fullName evidence="5">SsuA/THI5-like domain-containing protein</fullName>
    </recommendedName>
</protein>
<keyword evidence="3 4" id="KW-0732">Signal</keyword>
<dbReference type="PANTHER" id="PTHR30024:SF47">
    <property type="entry name" value="TAURINE-BINDING PERIPLASMIC PROTEIN"/>
    <property type="match status" value="1"/>
</dbReference>
<dbReference type="EMBL" id="PYXZ01000001">
    <property type="protein sequence ID" value="PUA82632.1"/>
    <property type="molecule type" value="Genomic_DNA"/>
</dbReference>
<dbReference type="RefSeq" id="WP_108342818.1">
    <property type="nucleotide sequence ID" value="NZ_PYXZ01000001.1"/>
</dbReference>
<comment type="caution">
    <text evidence="6">The sequence shown here is derived from an EMBL/GenBank/DDBJ whole genome shotgun (WGS) entry which is preliminary data.</text>
</comment>
<dbReference type="SUPFAM" id="SSF53850">
    <property type="entry name" value="Periplasmic binding protein-like II"/>
    <property type="match status" value="1"/>
</dbReference>
<organism evidence="6 7">
    <name type="scientific">Nocardioides currus</name>
    <dbReference type="NCBI Taxonomy" id="2133958"/>
    <lineage>
        <taxon>Bacteria</taxon>
        <taxon>Bacillati</taxon>
        <taxon>Actinomycetota</taxon>
        <taxon>Actinomycetes</taxon>
        <taxon>Propionibacteriales</taxon>
        <taxon>Nocardioidaceae</taxon>
        <taxon>Nocardioides</taxon>
    </lineage>
</organism>
<feature type="chain" id="PRO_5038720622" description="SsuA/THI5-like domain-containing protein" evidence="4">
    <location>
        <begin position="30"/>
        <end position="369"/>
    </location>
</feature>
<dbReference type="Proteomes" id="UP000244867">
    <property type="component" value="Unassembled WGS sequence"/>
</dbReference>
<evidence type="ECO:0000256" key="2">
    <source>
        <dbReference type="ARBA" id="ARBA00010742"/>
    </source>
</evidence>
<comment type="subcellular location">
    <subcellularLocation>
        <location evidence="1">Periplasm</location>
    </subcellularLocation>
</comment>
<accession>A0A2R7Z1Y3</accession>
<dbReference type="GO" id="GO:0042597">
    <property type="term" value="C:periplasmic space"/>
    <property type="evidence" value="ECO:0007669"/>
    <property type="project" value="UniProtKB-SubCell"/>
</dbReference>
<evidence type="ECO:0000256" key="4">
    <source>
        <dbReference type="SAM" id="SignalP"/>
    </source>
</evidence>
<proteinExistence type="inferred from homology"/>
<dbReference type="Pfam" id="PF09084">
    <property type="entry name" value="NMT1"/>
    <property type="match status" value="1"/>
</dbReference>
<feature type="domain" description="SsuA/THI5-like" evidence="5">
    <location>
        <begin position="68"/>
        <end position="266"/>
    </location>
</feature>
<evidence type="ECO:0000313" key="6">
    <source>
        <dbReference type="EMBL" id="PUA82632.1"/>
    </source>
</evidence>
<feature type="signal peptide" evidence="4">
    <location>
        <begin position="1"/>
        <end position="29"/>
    </location>
</feature>
<gene>
    <name evidence="6" type="ORF">C7S10_02555</name>
</gene>
<evidence type="ECO:0000256" key="3">
    <source>
        <dbReference type="ARBA" id="ARBA00022729"/>
    </source>
</evidence>
<reference evidence="6 7" key="1">
    <citation type="submission" date="2018-03" db="EMBL/GenBank/DDBJ databases">
        <authorList>
            <person name="Keele B.F."/>
        </authorList>
    </citation>
    <scope>NUCLEOTIDE SEQUENCE [LARGE SCALE GENOMIC DNA]</scope>
    <source>
        <strain evidence="6 7">IB-3</strain>
    </source>
</reference>
<sequence length="369" mass="38784">MRLTISNRSGRRTRLLVALTAAVALTATACGGDSDASSGGTSLVLADGAQTISAFNAPYSSWAKDHIWKDDGIDVDVEFTQGGTQSAQLVASGKADVSVVGLSSALSVAAQSPEVKIIAITGGNIWHLAVPNDSDVQSLTDLKGKTIGVQALNTGMYLYNRAALNLEGIDPDDDVTWLPIGTGAQAAEALNSGKVDAFATYDGPFEVVDGLTEGGMRLLPSPLDELDGSGAWIANAKVLEDHRDELVTFMQGMSKTAILAQQDPDAIIDYLWEENPDVKPRDVSDEQAMSDTTALVKAYWSKLANMGPEGSYGVLSDEAVKKAVEFHQDAGIVEGEIDIAKTFDLSVSEDADDYDHAAVEAEAAKGSVS</sequence>
<dbReference type="OrthoDB" id="7808807at2"/>
<evidence type="ECO:0000313" key="7">
    <source>
        <dbReference type="Proteomes" id="UP000244867"/>
    </source>
</evidence>
<dbReference type="PROSITE" id="PS51257">
    <property type="entry name" value="PROKAR_LIPOPROTEIN"/>
    <property type="match status" value="1"/>
</dbReference>
<dbReference type="Gene3D" id="3.40.190.10">
    <property type="entry name" value="Periplasmic binding protein-like II"/>
    <property type="match status" value="2"/>
</dbReference>
<comment type="similarity">
    <text evidence="2">Belongs to the bacterial solute-binding protein SsuA/TauA family.</text>
</comment>